<dbReference type="Pfam" id="PF00440">
    <property type="entry name" value="TetR_N"/>
    <property type="match status" value="1"/>
</dbReference>
<sequence length="231" mass="25221">MGVIDRDRRLDETDCRHRRNGVASRKALSRNESRELIREELLDAAERLFISVGYHGTSVAAIVASAGRTVGALYSNFANKEDICFEVLKRRGTSELSSVVADLAGATDDLDARVDVIVAWWSRLSSDSNLLTLGAEYLLVMLRDAERQAAAREGIERLVQSGRVLLDEHLPLSTSDVEYDKAVRGVIATAAGLSVAQAAGIVDTDESRSLLLDAFQLRIARILEGSRPKPS</sequence>
<dbReference type="InterPro" id="IPR050109">
    <property type="entry name" value="HTH-type_TetR-like_transc_reg"/>
</dbReference>
<keyword evidence="3" id="KW-0804">Transcription</keyword>
<dbReference type="PROSITE" id="PS50977">
    <property type="entry name" value="HTH_TETR_2"/>
    <property type="match status" value="1"/>
</dbReference>
<name>A0A848K9C7_9NOCA</name>
<feature type="DNA-binding region" description="H-T-H motif" evidence="4">
    <location>
        <begin position="58"/>
        <end position="77"/>
    </location>
</feature>
<evidence type="ECO:0000313" key="6">
    <source>
        <dbReference type="EMBL" id="NMN95515.1"/>
    </source>
</evidence>
<dbReference type="EMBL" id="VCQU01000003">
    <property type="protein sequence ID" value="NMN95515.1"/>
    <property type="molecule type" value="Genomic_DNA"/>
</dbReference>
<evidence type="ECO:0000313" key="7">
    <source>
        <dbReference type="Proteomes" id="UP000535543"/>
    </source>
</evidence>
<reference evidence="6 7" key="2">
    <citation type="submission" date="2020-06" db="EMBL/GenBank/DDBJ databases">
        <title>Antribacter stalactiti gen. nov., sp. nov., a new member of the family Nacardiaceae isolated from a cave.</title>
        <authorList>
            <person name="Kim I.S."/>
        </authorList>
    </citation>
    <scope>NUCLEOTIDE SEQUENCE [LARGE SCALE GENOMIC DNA]</scope>
    <source>
        <strain evidence="6 7">YC2-7</strain>
    </source>
</reference>
<dbReference type="PANTHER" id="PTHR30055:SF234">
    <property type="entry name" value="HTH-TYPE TRANSCRIPTIONAL REGULATOR BETI"/>
    <property type="match status" value="1"/>
</dbReference>
<dbReference type="GO" id="GO:0003700">
    <property type="term" value="F:DNA-binding transcription factor activity"/>
    <property type="evidence" value="ECO:0007669"/>
    <property type="project" value="TreeGrafter"/>
</dbReference>
<dbReference type="PRINTS" id="PR00455">
    <property type="entry name" value="HTHTETR"/>
</dbReference>
<dbReference type="SUPFAM" id="SSF46689">
    <property type="entry name" value="Homeodomain-like"/>
    <property type="match status" value="1"/>
</dbReference>
<keyword evidence="2 4" id="KW-0238">DNA-binding</keyword>
<evidence type="ECO:0000259" key="5">
    <source>
        <dbReference type="PROSITE" id="PS50977"/>
    </source>
</evidence>
<keyword evidence="7" id="KW-1185">Reference proteome</keyword>
<dbReference type="Gene3D" id="1.10.357.10">
    <property type="entry name" value="Tetracycline Repressor, domain 2"/>
    <property type="match status" value="1"/>
</dbReference>
<feature type="domain" description="HTH tetR-type" evidence="5">
    <location>
        <begin position="35"/>
        <end position="95"/>
    </location>
</feature>
<dbReference type="GO" id="GO:0000976">
    <property type="term" value="F:transcription cis-regulatory region binding"/>
    <property type="evidence" value="ECO:0007669"/>
    <property type="project" value="TreeGrafter"/>
</dbReference>
<gene>
    <name evidence="6" type="ORF">FGL95_10775</name>
</gene>
<reference evidence="6 7" key="1">
    <citation type="submission" date="2019-05" db="EMBL/GenBank/DDBJ databases">
        <authorList>
            <person name="Lee S.D."/>
        </authorList>
    </citation>
    <scope>NUCLEOTIDE SEQUENCE [LARGE SCALE GENOMIC DNA]</scope>
    <source>
        <strain evidence="6 7">YC2-7</strain>
    </source>
</reference>
<evidence type="ECO:0000256" key="4">
    <source>
        <dbReference type="PROSITE-ProRule" id="PRU00335"/>
    </source>
</evidence>
<dbReference type="AlphaFoldDB" id="A0A848K9C7"/>
<dbReference type="PANTHER" id="PTHR30055">
    <property type="entry name" value="HTH-TYPE TRANSCRIPTIONAL REGULATOR RUTR"/>
    <property type="match status" value="1"/>
</dbReference>
<organism evidence="6 7">
    <name type="scientific">Antrihabitans stalactiti</name>
    <dbReference type="NCBI Taxonomy" id="2584121"/>
    <lineage>
        <taxon>Bacteria</taxon>
        <taxon>Bacillati</taxon>
        <taxon>Actinomycetota</taxon>
        <taxon>Actinomycetes</taxon>
        <taxon>Mycobacteriales</taxon>
        <taxon>Nocardiaceae</taxon>
        <taxon>Antrihabitans</taxon>
    </lineage>
</organism>
<evidence type="ECO:0000256" key="1">
    <source>
        <dbReference type="ARBA" id="ARBA00023015"/>
    </source>
</evidence>
<protein>
    <submittedName>
        <fullName evidence="6">TetR/AcrR family transcriptional regulator</fullName>
    </submittedName>
</protein>
<dbReference type="InterPro" id="IPR009057">
    <property type="entry name" value="Homeodomain-like_sf"/>
</dbReference>
<comment type="caution">
    <text evidence="6">The sequence shown here is derived from an EMBL/GenBank/DDBJ whole genome shotgun (WGS) entry which is preliminary data.</text>
</comment>
<evidence type="ECO:0000256" key="3">
    <source>
        <dbReference type="ARBA" id="ARBA00023163"/>
    </source>
</evidence>
<proteinExistence type="predicted"/>
<dbReference type="Proteomes" id="UP000535543">
    <property type="component" value="Unassembled WGS sequence"/>
</dbReference>
<accession>A0A848K9C7</accession>
<keyword evidence="1" id="KW-0805">Transcription regulation</keyword>
<evidence type="ECO:0000256" key="2">
    <source>
        <dbReference type="ARBA" id="ARBA00023125"/>
    </source>
</evidence>
<dbReference type="InterPro" id="IPR001647">
    <property type="entry name" value="HTH_TetR"/>
</dbReference>